<dbReference type="RefSeq" id="WP_142835717.1">
    <property type="nucleotide sequence ID" value="NZ_VFSV01000037.1"/>
</dbReference>
<feature type="transmembrane region" description="Helical" evidence="1">
    <location>
        <begin position="73"/>
        <end position="89"/>
    </location>
</feature>
<feature type="transmembrane region" description="Helical" evidence="1">
    <location>
        <begin position="109"/>
        <end position="131"/>
    </location>
</feature>
<evidence type="ECO:0000313" key="3">
    <source>
        <dbReference type="Proteomes" id="UP000318590"/>
    </source>
</evidence>
<organism evidence="2 3">
    <name type="scientific">Palleronia caenipelagi</name>
    <dbReference type="NCBI Taxonomy" id="2489174"/>
    <lineage>
        <taxon>Bacteria</taxon>
        <taxon>Pseudomonadati</taxon>
        <taxon>Pseudomonadota</taxon>
        <taxon>Alphaproteobacteria</taxon>
        <taxon>Rhodobacterales</taxon>
        <taxon>Roseobacteraceae</taxon>
        <taxon>Palleronia</taxon>
    </lineage>
</organism>
<dbReference type="OrthoDB" id="7875644at2"/>
<comment type="caution">
    <text evidence="2">The sequence shown here is derived from an EMBL/GenBank/DDBJ whole genome shotgun (WGS) entry which is preliminary data.</text>
</comment>
<keyword evidence="1" id="KW-0812">Transmembrane</keyword>
<reference evidence="2 3" key="1">
    <citation type="submission" date="2019-06" db="EMBL/GenBank/DDBJ databases">
        <title>Paenimaribius caenipelagi gen. nov., sp. nov., isolated from a tidal flat.</title>
        <authorList>
            <person name="Yoon J.-H."/>
        </authorList>
    </citation>
    <scope>NUCLEOTIDE SEQUENCE [LARGE SCALE GENOMIC DNA]</scope>
    <source>
        <strain evidence="2 3">JBTF-M29</strain>
    </source>
</reference>
<dbReference type="AlphaFoldDB" id="A0A547PNC2"/>
<keyword evidence="1" id="KW-1133">Transmembrane helix</keyword>
<evidence type="ECO:0000313" key="2">
    <source>
        <dbReference type="EMBL" id="TRD15641.1"/>
    </source>
</evidence>
<accession>A0A547PNC2</accession>
<protein>
    <submittedName>
        <fullName evidence="2">Uncharacterized protein</fullName>
    </submittedName>
</protein>
<keyword evidence="3" id="KW-1185">Reference proteome</keyword>
<dbReference type="EMBL" id="VFSV01000037">
    <property type="protein sequence ID" value="TRD15641.1"/>
    <property type="molecule type" value="Genomic_DNA"/>
</dbReference>
<feature type="transmembrane region" description="Helical" evidence="1">
    <location>
        <begin position="143"/>
        <end position="164"/>
    </location>
</feature>
<proteinExistence type="predicted"/>
<evidence type="ECO:0000256" key="1">
    <source>
        <dbReference type="SAM" id="Phobius"/>
    </source>
</evidence>
<gene>
    <name evidence="2" type="ORF">FEV53_15575</name>
</gene>
<name>A0A547PNC2_9RHOB</name>
<feature type="transmembrane region" description="Helical" evidence="1">
    <location>
        <begin position="49"/>
        <end position="66"/>
    </location>
</feature>
<sequence>MTRPTPRNLFFVLLTFDLLLIGFHLLMLADVAPAIREMEVTREDGWPSYYLFVKWLVSGMLLTTAAMKGLRGMGPLAAVMFILFLDDAFRGHEKLGDDLEEAGLVPADAGLGEVAIAAMMGLLFLALIFVAYRRAATATRPSVLIFAVLILLLATAGVGIDYVHAFTTGFLEKVIGIAEDGLELIVGSGFVWFGARALLEALDGSTTGR</sequence>
<keyword evidence="1" id="KW-0472">Membrane</keyword>
<dbReference type="Proteomes" id="UP000318590">
    <property type="component" value="Unassembled WGS sequence"/>
</dbReference>
<feature type="transmembrane region" description="Helical" evidence="1">
    <location>
        <begin position="9"/>
        <end position="29"/>
    </location>
</feature>